<keyword evidence="2" id="KW-1185">Reference proteome</keyword>
<dbReference type="Proteomes" id="UP000035762">
    <property type="component" value="Unassembled WGS sequence"/>
</dbReference>
<proteinExistence type="predicted"/>
<evidence type="ECO:0000313" key="2">
    <source>
        <dbReference type="Proteomes" id="UP000035762"/>
    </source>
</evidence>
<reference evidence="1 2" key="1">
    <citation type="journal article" date="2014" name="Genome Announc.">
        <title>Genome Sequence of Afipia felis Strain 76713, Isolated in Hospital Water Using an Amoeba Co-Culture Procedure.</title>
        <authorList>
            <person name="Benamar S."/>
            <person name="La Scola B."/>
            <person name="Croce O."/>
        </authorList>
    </citation>
    <scope>NUCLEOTIDE SEQUENCE [LARGE SCALE GENOMIC DNA]</scope>
    <source>
        <strain evidence="1 2">76713</strain>
    </source>
</reference>
<protein>
    <submittedName>
        <fullName evidence="1">Uncharacterized protein</fullName>
    </submittedName>
</protein>
<comment type="caution">
    <text evidence="1">The sequence shown here is derived from an EMBL/GenBank/DDBJ whole genome shotgun (WGS) entry which is preliminary data.</text>
</comment>
<sequence length="120" mass="13287">MLESSSKMSVRVAMIELMGGEPAHGKQVQWLIDITKRVHGVSYRTARSLWLGEIKKENHWAARAVRAEAEKQKTKRAAEQLAHTFEALAGGTDEASKTLTSADINSLLDAARILRSMDRA</sequence>
<name>A0A090MMW6_AFIFE</name>
<dbReference type="STRING" id="1035.BN961_02158"/>
<gene>
    <name evidence="1" type="ORF">BN961_02158</name>
</gene>
<dbReference type="EMBL" id="CCAZ020000001">
    <property type="protein sequence ID" value="CEG08740.1"/>
    <property type="molecule type" value="Genomic_DNA"/>
</dbReference>
<dbReference type="AlphaFoldDB" id="A0A090MMW6"/>
<evidence type="ECO:0000313" key="1">
    <source>
        <dbReference type="EMBL" id="CEG08740.1"/>
    </source>
</evidence>
<accession>A0A090MMW6</accession>
<organism evidence="1 2">
    <name type="scientific">Afipia felis</name>
    <name type="common">Cat scratch disease bacillus</name>
    <dbReference type="NCBI Taxonomy" id="1035"/>
    <lineage>
        <taxon>Bacteria</taxon>
        <taxon>Pseudomonadati</taxon>
        <taxon>Pseudomonadota</taxon>
        <taxon>Alphaproteobacteria</taxon>
        <taxon>Hyphomicrobiales</taxon>
        <taxon>Nitrobacteraceae</taxon>
        <taxon>Afipia</taxon>
    </lineage>
</organism>
<dbReference type="OrthoDB" id="9995579at2"/>